<dbReference type="Gene3D" id="1.25.40.10">
    <property type="entry name" value="Tetratricopeptide repeat domain"/>
    <property type="match status" value="1"/>
</dbReference>
<feature type="transmembrane region" description="Helical" evidence="3">
    <location>
        <begin position="6"/>
        <end position="24"/>
    </location>
</feature>
<evidence type="ECO:0000256" key="2">
    <source>
        <dbReference type="SAM" id="MobiDB-lite"/>
    </source>
</evidence>
<feature type="region of interest" description="Disordered" evidence="2">
    <location>
        <begin position="452"/>
        <end position="605"/>
    </location>
</feature>
<feature type="repeat" description="TPR" evidence="1">
    <location>
        <begin position="404"/>
        <end position="437"/>
    </location>
</feature>
<evidence type="ECO:0000313" key="5">
    <source>
        <dbReference type="EMBL" id="SFR49682.1"/>
    </source>
</evidence>
<dbReference type="PROSITE" id="PS50005">
    <property type="entry name" value="TPR"/>
    <property type="match status" value="1"/>
</dbReference>
<dbReference type="Pfam" id="PF00515">
    <property type="entry name" value="TPR_1"/>
    <property type="match status" value="1"/>
</dbReference>
<dbReference type="PANTHER" id="PTHR22550:SF14">
    <property type="entry name" value="VWFA DOMAIN-CONTAINING PROTEIN"/>
    <property type="match status" value="1"/>
</dbReference>
<dbReference type="InterPro" id="IPR036465">
    <property type="entry name" value="vWFA_dom_sf"/>
</dbReference>
<keyword evidence="6" id="KW-1185">Reference proteome</keyword>
<feature type="compositionally biased region" description="Low complexity" evidence="2">
    <location>
        <begin position="452"/>
        <end position="476"/>
    </location>
</feature>
<evidence type="ECO:0000256" key="3">
    <source>
        <dbReference type="SAM" id="Phobius"/>
    </source>
</evidence>
<dbReference type="OrthoDB" id="9807628at2"/>
<dbReference type="Proteomes" id="UP000198644">
    <property type="component" value="Unassembled WGS sequence"/>
</dbReference>
<dbReference type="AlphaFoldDB" id="A0A1I6H5J1"/>
<dbReference type="PANTHER" id="PTHR22550">
    <property type="entry name" value="SPORE GERMINATION PROTEIN"/>
    <property type="match status" value="1"/>
</dbReference>
<sequence>MTDFLFLRPFWLLLLLVVPVIVLVQRRRSPGTSAWQRIIPPALLRPLLPERSGKGQHHRRNRLIPPLLLALGALALAGPSFRTAPAPLNQQDDALVVVLDQSLSMLATDVEPDRSTRAIRKIRDLLATREGAFTGLVVYAGDGHVVTPLTDDRRTIEGLLTALDPLIMPATGNRADMGVARAIDLLERGTGGRGRILLITDGIGERYRRAIAEQLAESPWQLDGLLVGTPGGSPIPIPRSGFIRDGDEVVISRASMNELAVLARQAGGEALAMTTSDEDIARLGLRATDQGDWREGRDERTTERRQDDGYWLLWLAVPLALLGWRRGVLITVTSGLLWLPPTTTQALQWEDLWQTPEQRAPDLIRDDPARAARKLDDPQWRGLALFRNGQYENAAEAFGQGSTADAHYNRGNALAHAGKPQAALEAWQQALAKDPNHAPARHNHELVSRFLDQQQDADSSGDPSQSGQQDQGQQSGASGGDQQGADQNQDSGSPASGENGPPARDETGGSSGEPDPAQPGQAASPLPEESESARGSGRETTPRSQSDRDQTNGPAPAPTGPDALSQSQEQWLRRIPDDPGGLLKRKFLQQSRSRNLPPDEGDTPW</sequence>
<keyword evidence="3" id="KW-1133">Transmembrane helix</keyword>
<keyword evidence="1" id="KW-0802">TPR repeat</keyword>
<dbReference type="SUPFAM" id="SSF53300">
    <property type="entry name" value="vWA-like"/>
    <property type="match status" value="1"/>
</dbReference>
<reference evidence="5 6" key="1">
    <citation type="submission" date="2016-10" db="EMBL/GenBank/DDBJ databases">
        <authorList>
            <person name="de Groot N.N."/>
        </authorList>
    </citation>
    <scope>NUCLEOTIDE SEQUENCE [LARGE SCALE GENOMIC DNA]</scope>
    <source>
        <strain evidence="5 6">CGMCC 1.9167</strain>
    </source>
</reference>
<evidence type="ECO:0000259" key="4">
    <source>
        <dbReference type="Pfam" id="PF13519"/>
    </source>
</evidence>
<organism evidence="5 6">
    <name type="scientific">Marinobacter daqiaonensis</name>
    <dbReference type="NCBI Taxonomy" id="650891"/>
    <lineage>
        <taxon>Bacteria</taxon>
        <taxon>Pseudomonadati</taxon>
        <taxon>Pseudomonadota</taxon>
        <taxon>Gammaproteobacteria</taxon>
        <taxon>Pseudomonadales</taxon>
        <taxon>Marinobacteraceae</taxon>
        <taxon>Marinobacter</taxon>
    </lineage>
</organism>
<evidence type="ECO:0000313" key="6">
    <source>
        <dbReference type="Proteomes" id="UP000198644"/>
    </source>
</evidence>
<dbReference type="InterPro" id="IPR002035">
    <property type="entry name" value="VWF_A"/>
</dbReference>
<dbReference type="RefSeq" id="WP_092009260.1">
    <property type="nucleotide sequence ID" value="NZ_FOYW01000001.1"/>
</dbReference>
<dbReference type="EMBL" id="FOYW01000001">
    <property type="protein sequence ID" value="SFR49682.1"/>
    <property type="molecule type" value="Genomic_DNA"/>
</dbReference>
<accession>A0A1I6H5J1</accession>
<proteinExistence type="predicted"/>
<dbReference type="InterPro" id="IPR011990">
    <property type="entry name" value="TPR-like_helical_dom_sf"/>
</dbReference>
<gene>
    <name evidence="5" type="ORF">SAMN05216203_0903</name>
</gene>
<evidence type="ECO:0000256" key="1">
    <source>
        <dbReference type="PROSITE-ProRule" id="PRU00339"/>
    </source>
</evidence>
<feature type="transmembrane region" description="Helical" evidence="3">
    <location>
        <begin position="63"/>
        <end position="81"/>
    </location>
</feature>
<feature type="domain" description="VWFA" evidence="4">
    <location>
        <begin position="95"/>
        <end position="202"/>
    </location>
</feature>
<dbReference type="SMART" id="SM00028">
    <property type="entry name" value="TPR"/>
    <property type="match status" value="1"/>
</dbReference>
<dbReference type="SUPFAM" id="SSF48452">
    <property type="entry name" value="TPR-like"/>
    <property type="match status" value="1"/>
</dbReference>
<dbReference type="InterPro" id="IPR050768">
    <property type="entry name" value="UPF0353/GerABKA_families"/>
</dbReference>
<dbReference type="STRING" id="650891.SAMN05216203_0903"/>
<feature type="compositionally biased region" description="Low complexity" evidence="2">
    <location>
        <begin position="483"/>
        <end position="493"/>
    </location>
</feature>
<feature type="compositionally biased region" description="Basic and acidic residues" evidence="2">
    <location>
        <begin position="536"/>
        <end position="550"/>
    </location>
</feature>
<name>A0A1I6H5J1_9GAMM</name>
<dbReference type="Pfam" id="PF13519">
    <property type="entry name" value="VWA_2"/>
    <property type="match status" value="1"/>
</dbReference>
<dbReference type="Gene3D" id="3.40.50.410">
    <property type="entry name" value="von Willebrand factor, type A domain"/>
    <property type="match status" value="1"/>
</dbReference>
<keyword evidence="3" id="KW-0812">Transmembrane</keyword>
<dbReference type="InterPro" id="IPR019734">
    <property type="entry name" value="TPR_rpt"/>
</dbReference>
<protein>
    <submittedName>
        <fullName evidence="5">Ca-activated chloride channel family protein</fullName>
    </submittedName>
</protein>
<keyword evidence="3" id="KW-0472">Membrane</keyword>